<feature type="coiled-coil region" evidence="1">
    <location>
        <begin position="106"/>
        <end position="133"/>
    </location>
</feature>
<evidence type="ECO:0000313" key="3">
    <source>
        <dbReference type="EMBL" id="MDR6142034.1"/>
    </source>
</evidence>
<reference evidence="3 4" key="1">
    <citation type="submission" date="2023-08" db="EMBL/GenBank/DDBJ databases">
        <title>Functional and genomic diversity of the sorghum phyllosphere microbiome.</title>
        <authorList>
            <person name="Shade A."/>
        </authorList>
    </citation>
    <scope>NUCLEOTIDE SEQUENCE [LARGE SCALE GENOMIC DNA]</scope>
    <source>
        <strain evidence="3 4">SORGH_AS_0445</strain>
    </source>
</reference>
<organism evidence="3 4">
    <name type="scientific">Microbacterium foliorum</name>
    <dbReference type="NCBI Taxonomy" id="104336"/>
    <lineage>
        <taxon>Bacteria</taxon>
        <taxon>Bacillati</taxon>
        <taxon>Actinomycetota</taxon>
        <taxon>Actinomycetes</taxon>
        <taxon>Micrococcales</taxon>
        <taxon>Microbacteriaceae</taxon>
        <taxon>Microbacterium</taxon>
    </lineage>
</organism>
<name>A0ABU1HRU4_9MICO</name>
<evidence type="ECO:0000256" key="1">
    <source>
        <dbReference type="SAM" id="Coils"/>
    </source>
</evidence>
<dbReference type="EMBL" id="JAVIZQ010000001">
    <property type="protein sequence ID" value="MDR6142034.1"/>
    <property type="molecule type" value="Genomic_DNA"/>
</dbReference>
<sequence length="961" mass="101096">MAKLTVADLEVLFTANTEKVEKAEKQIVAIGKKIESKPLKIDADTKGVLGSMDRVEGAAKKLVSERAVLKLDADVTRAEKNLGRAIDRLEDLHIRAEGGIDVTADVKRAESSIQRFERQLEALKRARNVVDVEVEVEEQKAESNLKRFLSMFKQRTAEAGDAGGRSLTEGLDAATRGAGQKVGDVVGGDIEDTLIDALTAIPVAGGIVIAGVAIGKAITGAIEEGLAVEKNTDRLQGLTGISEADALRLSRAAGEAYANNFGDSIESNMDTARLALQFRILDPSATTRDAQLVVQGLAGIADVLEEDVRPTAQAVTQLLSTGMAKNAQAAYDLIAAGARNGLNRNEDLLDTLTEYPALFKRLGLSGEDALGLINQGMQAGARNSDLAADALKEFQIRASEDLPNATLGFDILGMSVEDSMNKVAAGGATARETLAETLTRLREMEPGVDRTRAAMALFGTQAEDLGDSLFAMNLDTAAQQLGQVQGAAQKMFDTLASNDASKIEQAQRNIEVAADGIKGALASVFAEPLGDFADWVSQNRGPILQFFQDLVNGAIDFSISATEGVGAFVAGPLAEMVEGLAVAIKFFNWGADTSELDKLAEGMRGFESTTDGVVSKLESMRGQFNDFTDPLVQLGYVNDAALRTADAVSQVGYAAEGGAALINNFTVAQDGSVRASGELKAQLDASAAALLAEYDAAIAAGESQENLQARYYTTRDALLAQLTAMGMTQEQAQALIDTVLQTPDEAYTAYSSNADAEAAIVDRLTQKVVQMPDGSFVIVANGVQTVENQLQQLTRPRSVQIVAQYNYGNGTAAAVGQGTVLKRADGGPIAGPGGPRDDLVPVWGSNGEHMLTAREVQAMGGHGAVYRLRRAMLDGSLRLADGGPVSVSAETWSVPDARTSSITSPTASASGVGIDSAGVGALIAEVRALRDSLGRPNVSFINPESKDAKSDAWEAVQILDV</sequence>
<dbReference type="RefSeq" id="WP_309689678.1">
    <property type="nucleotide sequence ID" value="NZ_JAVIZQ010000001.1"/>
</dbReference>
<feature type="domain" description="Phage tail tape measure protein" evidence="2">
    <location>
        <begin position="286"/>
        <end position="459"/>
    </location>
</feature>
<keyword evidence="4" id="KW-1185">Reference proteome</keyword>
<keyword evidence="1" id="KW-0175">Coiled coil</keyword>
<gene>
    <name evidence="3" type="ORF">QE375_001588</name>
</gene>
<dbReference type="Pfam" id="PF10145">
    <property type="entry name" value="PhageMin_Tail"/>
    <property type="match status" value="1"/>
</dbReference>
<protein>
    <submittedName>
        <fullName evidence="3">Phage-related minor tail protein</fullName>
    </submittedName>
</protein>
<dbReference type="Proteomes" id="UP001249291">
    <property type="component" value="Unassembled WGS sequence"/>
</dbReference>
<accession>A0ABU1HRU4</accession>
<dbReference type="InterPro" id="IPR010090">
    <property type="entry name" value="Phage_tape_meas"/>
</dbReference>
<comment type="caution">
    <text evidence="3">The sequence shown here is derived from an EMBL/GenBank/DDBJ whole genome shotgun (WGS) entry which is preliminary data.</text>
</comment>
<proteinExistence type="predicted"/>
<evidence type="ECO:0000313" key="4">
    <source>
        <dbReference type="Proteomes" id="UP001249291"/>
    </source>
</evidence>
<evidence type="ECO:0000259" key="2">
    <source>
        <dbReference type="Pfam" id="PF10145"/>
    </source>
</evidence>